<dbReference type="EMBL" id="QRAS01000001">
    <property type="protein sequence ID" value="RDL12125.1"/>
    <property type="molecule type" value="Genomic_DNA"/>
</dbReference>
<sequence length="172" mass="19586">MFILTNSRGESVDLNGDNLLAYTPNGLGVQFSNMYSQSETYFQLTKSTIQQGQFQISILFGDVESQAYQTFSDFVQFLAYQPLTLTYTTDAGIWYRDGRLGSLTKTEIGGSTIFATDRLNESFTLEFINNWYNNKTAEYKTYDPDPDLATYGKGYFQKNSTEFGYVYQGPMD</sequence>
<keyword evidence="3" id="KW-1185">Reference proteome</keyword>
<evidence type="ECO:0000259" key="1">
    <source>
        <dbReference type="Pfam" id="PF16774"/>
    </source>
</evidence>
<evidence type="ECO:0000313" key="2">
    <source>
        <dbReference type="EMBL" id="RDL12125.1"/>
    </source>
</evidence>
<proteinExistence type="predicted"/>
<protein>
    <submittedName>
        <fullName evidence="2">Phage baseplate protein</fullName>
    </submittedName>
</protein>
<accession>A0A288Q6F6</accession>
<dbReference type="AlphaFoldDB" id="A0A288Q6F6"/>
<dbReference type="Proteomes" id="UP000254912">
    <property type="component" value="Unassembled WGS sequence"/>
</dbReference>
<feature type="domain" description="Distal tail protein N-terminal" evidence="1">
    <location>
        <begin position="1"/>
        <end position="127"/>
    </location>
</feature>
<comment type="caution">
    <text evidence="2">The sequence shown here is derived from an EMBL/GenBank/DDBJ whole genome shotgun (WGS) entry which is preliminary data.</text>
</comment>
<organism evidence="2 3">
    <name type="scientific">Weissella soli</name>
    <dbReference type="NCBI Taxonomy" id="155866"/>
    <lineage>
        <taxon>Bacteria</taxon>
        <taxon>Bacillati</taxon>
        <taxon>Bacillota</taxon>
        <taxon>Bacilli</taxon>
        <taxon>Lactobacillales</taxon>
        <taxon>Lactobacillaceae</taxon>
        <taxon>Weissella</taxon>
    </lineage>
</organism>
<reference evidence="2 3" key="1">
    <citation type="submission" date="2018-07" db="EMBL/GenBank/DDBJ databases">
        <title>Genomic Encyclopedia of Type Strains, Phase III (KMG-III): the genomes of soil and plant-associated and newly described type strains.</title>
        <authorList>
            <person name="Whitman W."/>
        </authorList>
    </citation>
    <scope>NUCLEOTIDE SEQUENCE [LARGE SCALE GENOMIC DNA]</scope>
    <source>
        <strain evidence="2 3">CECT 7031</strain>
    </source>
</reference>
<dbReference type="KEGG" id="wso:WSWS_00926"/>
<dbReference type="Pfam" id="PF16774">
    <property type="entry name" value="Dit_N"/>
    <property type="match status" value="1"/>
</dbReference>
<dbReference type="InterPro" id="IPR031899">
    <property type="entry name" value="Dit_N"/>
</dbReference>
<gene>
    <name evidence="2" type="ORF">DFP99_0556</name>
</gene>
<evidence type="ECO:0000313" key="3">
    <source>
        <dbReference type="Proteomes" id="UP000254912"/>
    </source>
</evidence>
<name>A0A288Q6F6_9LACO</name>